<accession>A0A4R2M8X3</accession>
<feature type="transmembrane region" description="Helical" evidence="3">
    <location>
        <begin position="268"/>
        <end position="291"/>
    </location>
</feature>
<dbReference type="GO" id="GO:0042910">
    <property type="term" value="F:xenobiotic transmembrane transporter activity"/>
    <property type="evidence" value="ECO:0007669"/>
    <property type="project" value="InterPro"/>
</dbReference>
<evidence type="ECO:0000256" key="3">
    <source>
        <dbReference type="SAM" id="Phobius"/>
    </source>
</evidence>
<dbReference type="InterPro" id="IPR002528">
    <property type="entry name" value="MATE_fam"/>
</dbReference>
<feature type="transmembrane region" description="Helical" evidence="3">
    <location>
        <begin position="153"/>
        <end position="174"/>
    </location>
</feature>
<feature type="transmembrane region" description="Helical" evidence="3">
    <location>
        <begin position="113"/>
        <end position="133"/>
    </location>
</feature>
<feature type="region of interest" description="Disordered" evidence="2">
    <location>
        <begin position="1"/>
        <end position="25"/>
    </location>
</feature>
<dbReference type="PANTHER" id="PTHR43298">
    <property type="entry name" value="MULTIDRUG RESISTANCE PROTEIN NORM-RELATED"/>
    <property type="match status" value="1"/>
</dbReference>
<feature type="transmembrane region" description="Helical" evidence="3">
    <location>
        <begin position="343"/>
        <end position="363"/>
    </location>
</feature>
<evidence type="ECO:0000313" key="5">
    <source>
        <dbReference type="Proteomes" id="UP000295106"/>
    </source>
</evidence>
<organism evidence="4 5">
    <name type="scientific">Rubrivivax gelatinosus</name>
    <name type="common">Rhodocyclus gelatinosus</name>
    <name type="synonym">Rhodopseudomonas gelatinosa</name>
    <dbReference type="NCBI Taxonomy" id="28068"/>
    <lineage>
        <taxon>Bacteria</taxon>
        <taxon>Pseudomonadati</taxon>
        <taxon>Pseudomonadota</taxon>
        <taxon>Betaproteobacteria</taxon>
        <taxon>Burkholderiales</taxon>
        <taxon>Sphaerotilaceae</taxon>
        <taxon>Rubrivivax</taxon>
    </lineage>
</organism>
<dbReference type="OrthoDB" id="9780160at2"/>
<feature type="transmembrane region" description="Helical" evidence="3">
    <location>
        <begin position="303"/>
        <end position="322"/>
    </location>
</feature>
<keyword evidence="3" id="KW-0472">Membrane</keyword>
<feature type="transmembrane region" description="Helical" evidence="3">
    <location>
        <begin position="76"/>
        <end position="101"/>
    </location>
</feature>
<dbReference type="GeneID" id="99684104"/>
<feature type="transmembrane region" description="Helical" evidence="3">
    <location>
        <begin position="186"/>
        <end position="209"/>
    </location>
</feature>
<keyword evidence="3" id="KW-0812">Transmembrane</keyword>
<feature type="transmembrane region" description="Helical" evidence="3">
    <location>
        <begin position="39"/>
        <end position="56"/>
    </location>
</feature>
<evidence type="ECO:0000313" key="4">
    <source>
        <dbReference type="EMBL" id="TCP03769.1"/>
    </source>
</evidence>
<feature type="transmembrane region" description="Helical" evidence="3">
    <location>
        <begin position="215"/>
        <end position="238"/>
    </location>
</feature>
<dbReference type="PANTHER" id="PTHR43298:SF2">
    <property type="entry name" value="FMN_FAD EXPORTER YEEO-RELATED"/>
    <property type="match status" value="1"/>
</dbReference>
<evidence type="ECO:0000256" key="1">
    <source>
        <dbReference type="ARBA" id="ARBA00022448"/>
    </source>
</evidence>
<keyword evidence="3" id="KW-1133">Transmembrane helix</keyword>
<dbReference type="NCBIfam" id="TIGR00797">
    <property type="entry name" value="matE"/>
    <property type="match status" value="1"/>
</dbReference>
<name>A0A4R2M8X3_RUBGE</name>
<dbReference type="EMBL" id="SLXD01000003">
    <property type="protein sequence ID" value="TCP03769.1"/>
    <property type="molecule type" value="Genomic_DNA"/>
</dbReference>
<dbReference type="InterPro" id="IPR050222">
    <property type="entry name" value="MATE_MdtK"/>
</dbReference>
<keyword evidence="1" id="KW-0813">Transport</keyword>
<feature type="compositionally biased region" description="Pro residues" evidence="2">
    <location>
        <begin position="15"/>
        <end position="24"/>
    </location>
</feature>
<dbReference type="AlphaFoldDB" id="A0A4R2M8X3"/>
<dbReference type="Proteomes" id="UP000295106">
    <property type="component" value="Unassembled WGS sequence"/>
</dbReference>
<dbReference type="CDD" id="cd13131">
    <property type="entry name" value="MATE_NorM_like"/>
    <property type="match status" value="1"/>
</dbReference>
<sequence>MSAIGPATGRDEPVPEPFPAPPPGRAARLADSGRRIAKLAWPVFVGQLSVLAFSTVDTLLVARHSAADLAALAVGSAAYVTTFVGFMGVVMALAPIVGQLFGAGRPADAGRQLHQAVWIALFFSAIGCALLLFPTPFLALAQATPEQAGKVRGYLAALAVALPASLLFTAYRAFNVAVSRPKAVMALQLGALAFKVPLSVALVFGVPALGLPSLGVLGCGIATAVAMWAQTLGAFVLLRRDPFYAGFRLRGRGLDAPDRPAIGAQLRLGLPSGAAVLVEVSGFTFMAIFIARLGETPVAGHQIAANLVSLLFMLPLAIANGASTLVAQRIGARDLAAARRLGWHGVILGAGLAVVNGGTLYLLREPVIGLYTRDLAVAAAALPLLAFVALFHVADATQTVAAFVLRAWRIATVPLVINATALWGVGLGGGYLLAFDPLGLVPPALHGARGFWIASTAGLVLTAVALATFLAWILRRQRRVAA</sequence>
<reference evidence="4 5" key="1">
    <citation type="submission" date="2019-03" db="EMBL/GenBank/DDBJ databases">
        <title>Genomic Encyclopedia of Type Strains, Phase IV (KMG-IV): sequencing the most valuable type-strain genomes for metagenomic binning, comparative biology and taxonomic classification.</title>
        <authorList>
            <person name="Goeker M."/>
        </authorList>
    </citation>
    <scope>NUCLEOTIDE SEQUENCE [LARGE SCALE GENOMIC DNA]</scope>
    <source>
        <strain evidence="4 5">DSM 1709</strain>
    </source>
</reference>
<comment type="caution">
    <text evidence="4">The sequence shown here is derived from an EMBL/GenBank/DDBJ whole genome shotgun (WGS) entry which is preliminary data.</text>
</comment>
<protein>
    <submittedName>
        <fullName evidence="4">MATE family multidrug resistance protein</fullName>
    </submittedName>
</protein>
<dbReference type="GO" id="GO:0005886">
    <property type="term" value="C:plasma membrane"/>
    <property type="evidence" value="ECO:0007669"/>
    <property type="project" value="TreeGrafter"/>
</dbReference>
<dbReference type="Pfam" id="PF01554">
    <property type="entry name" value="MatE"/>
    <property type="match status" value="2"/>
</dbReference>
<dbReference type="GO" id="GO:0015297">
    <property type="term" value="F:antiporter activity"/>
    <property type="evidence" value="ECO:0007669"/>
    <property type="project" value="InterPro"/>
</dbReference>
<feature type="transmembrane region" description="Helical" evidence="3">
    <location>
        <begin position="415"/>
        <end position="435"/>
    </location>
</feature>
<dbReference type="RefSeq" id="WP_132645234.1">
    <property type="nucleotide sequence ID" value="NZ_CP181386.1"/>
</dbReference>
<feature type="transmembrane region" description="Helical" evidence="3">
    <location>
        <begin position="375"/>
        <end position="394"/>
    </location>
</feature>
<proteinExistence type="predicted"/>
<evidence type="ECO:0000256" key="2">
    <source>
        <dbReference type="SAM" id="MobiDB-lite"/>
    </source>
</evidence>
<feature type="transmembrane region" description="Helical" evidence="3">
    <location>
        <begin position="450"/>
        <end position="474"/>
    </location>
</feature>
<gene>
    <name evidence="4" type="ORF">EV684_10313</name>
</gene>